<dbReference type="PANTHER" id="PTHR43717">
    <property type="entry name" value="ANAEROBIC NITRIC OXIDE REDUCTASE FLAVORUBREDOXIN"/>
    <property type="match status" value="1"/>
</dbReference>
<dbReference type="InterPro" id="IPR001279">
    <property type="entry name" value="Metallo-B-lactamas"/>
</dbReference>
<dbReference type="Proteomes" id="UP000568888">
    <property type="component" value="Unassembled WGS sequence"/>
</dbReference>
<accession>A0A6V8MYW8</accession>
<feature type="domain" description="Metallo-beta-lactamase" evidence="1">
    <location>
        <begin position="16"/>
        <end position="216"/>
    </location>
</feature>
<dbReference type="AlphaFoldDB" id="A0A6V8MYW8"/>
<dbReference type="InterPro" id="IPR045761">
    <property type="entry name" value="ODP_dom"/>
</dbReference>
<dbReference type="SMART" id="SM00849">
    <property type="entry name" value="Lactamase_B"/>
    <property type="match status" value="1"/>
</dbReference>
<dbReference type="PANTHER" id="PTHR43717:SF1">
    <property type="entry name" value="ANAEROBIC NITRIC OXIDE REDUCTASE FLAVORUBREDOXIN"/>
    <property type="match status" value="1"/>
</dbReference>
<proteinExistence type="predicted"/>
<dbReference type="InterPro" id="IPR036866">
    <property type="entry name" value="RibonucZ/Hydroxyglut_hydro"/>
</dbReference>
<gene>
    <name evidence="2" type="ORF">GMPD_29430</name>
    <name evidence="3" type="ORF">M1B72_14485</name>
</gene>
<evidence type="ECO:0000313" key="5">
    <source>
        <dbReference type="Proteomes" id="UP000831485"/>
    </source>
</evidence>
<evidence type="ECO:0000313" key="4">
    <source>
        <dbReference type="Proteomes" id="UP000568888"/>
    </source>
</evidence>
<evidence type="ECO:0000259" key="1">
    <source>
        <dbReference type="SMART" id="SM00849"/>
    </source>
</evidence>
<reference evidence="2" key="2">
    <citation type="journal article" date="2021" name="Int. J. Syst. Evol. Microbiol.">
        <title>Geomonas silvestris sp. nov., Geomonas paludis sp. nov. and Geomonas limicola sp. nov., isolated from terrestrial environments, and emended description of the genus Geomonas.</title>
        <authorList>
            <person name="Itoh H."/>
            <person name="Xu Z."/>
            <person name="Masuda Y."/>
            <person name="Ushijima N."/>
            <person name="Hayakawa C."/>
            <person name="Shiratori Y."/>
            <person name="Senoo K."/>
        </authorList>
    </citation>
    <scope>NUCLEOTIDE SEQUENCE</scope>
    <source>
        <strain evidence="2">Red736</strain>
    </source>
</reference>
<dbReference type="SUPFAM" id="SSF56281">
    <property type="entry name" value="Metallo-hydrolase/oxidoreductase"/>
    <property type="match status" value="1"/>
</dbReference>
<dbReference type="Pfam" id="PF19583">
    <property type="entry name" value="ODP"/>
    <property type="match status" value="1"/>
</dbReference>
<evidence type="ECO:0000313" key="2">
    <source>
        <dbReference type="EMBL" id="GFO65024.1"/>
    </source>
</evidence>
<dbReference type="Gene3D" id="3.60.15.10">
    <property type="entry name" value="Ribonuclease Z/Hydroxyacylglutathione hydrolase-like"/>
    <property type="match status" value="1"/>
</dbReference>
<dbReference type="EMBL" id="CP096574">
    <property type="protein sequence ID" value="UPU34649.1"/>
    <property type="molecule type" value="Genomic_DNA"/>
</dbReference>
<reference evidence="3" key="3">
    <citation type="submission" date="2022-04" db="EMBL/GenBank/DDBJ databases">
        <authorList>
            <person name="Liu G."/>
        </authorList>
    </citation>
    <scope>NUCLEOTIDE SEQUENCE</scope>
    <source>
        <strain evidence="3">RG22</strain>
    </source>
</reference>
<dbReference type="EMBL" id="BLXY01000006">
    <property type="protein sequence ID" value="GFO65024.1"/>
    <property type="molecule type" value="Genomic_DNA"/>
</dbReference>
<dbReference type="Proteomes" id="UP000831485">
    <property type="component" value="Chromosome"/>
</dbReference>
<dbReference type="RefSeq" id="WP_183348699.1">
    <property type="nucleotide sequence ID" value="NZ_BLXY01000006.1"/>
</dbReference>
<sequence length="240" mass="26558">METRIDQIAPALYRLSTHIAKIDLQFNQFLVLDDEPLLYHTGLRGMFPQVRDAVAKVIDPAAIRWIGFSHFEADECGSLNDWLSLAPRAQAVAGTIGALVNINDFTGGKTRVLTDGEVLTTGQRRFRFLETPQVPHGWDASLLFEERDAVLFSSDLFLQNGNPAPLTEDDILESTRQTLLSYEAGPLPHAYPYTPYTDATIRKLAALEPRLLATMHGSSYSGDTAAALRQLADLFARQLG</sequence>
<reference evidence="4" key="1">
    <citation type="submission" date="2020-06" db="EMBL/GenBank/DDBJ databases">
        <title>Draft genomic sequecing of Geomonas sp. Red736.</title>
        <authorList>
            <person name="Itoh H."/>
            <person name="Xu Z.X."/>
            <person name="Ushijima N."/>
            <person name="Masuda Y."/>
            <person name="Shiratori Y."/>
            <person name="Senoo K."/>
        </authorList>
    </citation>
    <scope>NUCLEOTIDE SEQUENCE [LARGE SCALE GENOMIC DNA]</scope>
    <source>
        <strain evidence="4">Red736</strain>
    </source>
</reference>
<organism evidence="2 4">
    <name type="scientific">Geomonas paludis</name>
    <dbReference type="NCBI Taxonomy" id="2740185"/>
    <lineage>
        <taxon>Bacteria</taxon>
        <taxon>Pseudomonadati</taxon>
        <taxon>Thermodesulfobacteriota</taxon>
        <taxon>Desulfuromonadia</taxon>
        <taxon>Geobacterales</taxon>
        <taxon>Geobacteraceae</taxon>
        <taxon>Geomonas</taxon>
    </lineage>
</organism>
<protein>
    <recommendedName>
        <fullName evidence="1">Metallo-beta-lactamase domain-containing protein</fullName>
    </recommendedName>
</protein>
<evidence type="ECO:0000313" key="3">
    <source>
        <dbReference type="EMBL" id="UPU34649.1"/>
    </source>
</evidence>
<keyword evidence="5" id="KW-1185">Reference proteome</keyword>
<name>A0A6V8MYW8_9BACT</name>